<gene>
    <name evidence="1" type="ORF">C1SCF055_LOCUS18678</name>
</gene>
<evidence type="ECO:0000313" key="2">
    <source>
        <dbReference type="EMBL" id="CAL4779116.1"/>
    </source>
</evidence>
<comment type="caution">
    <text evidence="1">The sequence shown here is derived from an EMBL/GenBank/DDBJ whole genome shotgun (WGS) entry which is preliminary data.</text>
</comment>
<organism evidence="1">
    <name type="scientific">Cladocopium goreaui</name>
    <dbReference type="NCBI Taxonomy" id="2562237"/>
    <lineage>
        <taxon>Eukaryota</taxon>
        <taxon>Sar</taxon>
        <taxon>Alveolata</taxon>
        <taxon>Dinophyceae</taxon>
        <taxon>Suessiales</taxon>
        <taxon>Symbiodiniaceae</taxon>
        <taxon>Cladocopium</taxon>
    </lineage>
</organism>
<accession>A0A9P1FW46</accession>
<reference evidence="1" key="1">
    <citation type="submission" date="2022-10" db="EMBL/GenBank/DDBJ databases">
        <authorList>
            <person name="Chen Y."/>
            <person name="Dougan E. K."/>
            <person name="Chan C."/>
            <person name="Rhodes N."/>
            <person name="Thang M."/>
        </authorList>
    </citation>
    <scope>NUCLEOTIDE SEQUENCE</scope>
</reference>
<proteinExistence type="predicted"/>
<evidence type="ECO:0000313" key="3">
    <source>
        <dbReference type="Proteomes" id="UP001152797"/>
    </source>
</evidence>
<sequence length="398" mass="44518">MVAQTAGSEMKFSTSLETEYPSGLCRQLAIAFLEQLQKTGKNISPSTGQIEQEQRMGAGLQPRGARAPLLVGDFKFKIDIKTTDVAIPASIEDNVHIPFQGIPLHSKLISSRMVTEEGENGEKKALTLEHPLDSPHTVDKSNLKAMVFIRDHTKAEVLKFRAQQLRKYTERAAQLSSEESQLRNSLDPDVRRVLEGKRLLLFKEMAADAKVGDEHLFTELTQGFKLTGVMPESKQFPAPPLILFTDGACEEDGLCVTHGAVCYDPESNQALMFGDHVPACWTAKWRTEGKKQLICQAELFPVLVAKKTWSHLISGRAVLWFIDNNSSLAAVIRSYSPVLENYELLVINAKLDVDLQAMHWYTRVPSKSNLSDDPSRLQFSELEAKGFKRCSPRYDLTK</sequence>
<dbReference type="Proteomes" id="UP001152797">
    <property type="component" value="Unassembled WGS sequence"/>
</dbReference>
<reference evidence="2 3" key="2">
    <citation type="submission" date="2024-05" db="EMBL/GenBank/DDBJ databases">
        <authorList>
            <person name="Chen Y."/>
            <person name="Shah S."/>
            <person name="Dougan E. K."/>
            <person name="Thang M."/>
            <person name="Chan C."/>
        </authorList>
    </citation>
    <scope>NUCLEOTIDE SEQUENCE [LARGE SCALE GENOMIC DNA]</scope>
</reference>
<keyword evidence="3" id="KW-1185">Reference proteome</keyword>
<name>A0A9P1FW46_9DINO</name>
<dbReference type="EMBL" id="CAMXCT030001635">
    <property type="protein sequence ID" value="CAL4779116.1"/>
    <property type="molecule type" value="Genomic_DNA"/>
</dbReference>
<dbReference type="EMBL" id="CAMXCT020001635">
    <property type="protein sequence ID" value="CAL1145179.1"/>
    <property type="molecule type" value="Genomic_DNA"/>
</dbReference>
<dbReference type="EMBL" id="CAMXCT010001635">
    <property type="protein sequence ID" value="CAI3991804.1"/>
    <property type="molecule type" value="Genomic_DNA"/>
</dbReference>
<protein>
    <submittedName>
        <fullName evidence="1">Uncharacterized protein</fullName>
    </submittedName>
</protein>
<dbReference type="AlphaFoldDB" id="A0A9P1FW46"/>
<evidence type="ECO:0000313" key="1">
    <source>
        <dbReference type="EMBL" id="CAI3991804.1"/>
    </source>
</evidence>